<dbReference type="CDD" id="cd03035">
    <property type="entry name" value="ArsC_Yffb"/>
    <property type="match status" value="1"/>
</dbReference>
<dbReference type="NCBIfam" id="TIGR01617">
    <property type="entry name" value="arsC_related"/>
    <property type="match status" value="1"/>
</dbReference>
<keyword evidence="4" id="KW-1185">Reference proteome</keyword>
<organism evidence="3 4">
    <name type="scientific">Inhella gelatinilytica</name>
    <dbReference type="NCBI Taxonomy" id="2795030"/>
    <lineage>
        <taxon>Bacteria</taxon>
        <taxon>Pseudomonadati</taxon>
        <taxon>Pseudomonadota</taxon>
        <taxon>Betaproteobacteria</taxon>
        <taxon>Burkholderiales</taxon>
        <taxon>Sphaerotilaceae</taxon>
        <taxon>Inhella</taxon>
    </lineage>
</organism>
<dbReference type="InterPro" id="IPR006660">
    <property type="entry name" value="Arsenate_reductase-like"/>
</dbReference>
<evidence type="ECO:0000313" key="4">
    <source>
        <dbReference type="Proteomes" id="UP000620139"/>
    </source>
</evidence>
<dbReference type="PROSITE" id="PS51353">
    <property type="entry name" value="ARSC"/>
    <property type="match status" value="1"/>
</dbReference>
<name>A0A931IZL8_9BURK</name>
<reference evidence="3" key="1">
    <citation type="submission" date="2020-12" db="EMBL/GenBank/DDBJ databases">
        <title>The genome sequence of Inhella sp. 4Y17.</title>
        <authorList>
            <person name="Liu Y."/>
        </authorList>
    </citation>
    <scope>NUCLEOTIDE SEQUENCE</scope>
    <source>
        <strain evidence="3">4Y10</strain>
    </source>
</reference>
<gene>
    <name evidence="3" type="ORF">I7X43_08430</name>
</gene>
<comment type="caution">
    <text evidence="3">The sequence shown here is derived from an EMBL/GenBank/DDBJ whole genome shotgun (WGS) entry which is preliminary data.</text>
</comment>
<proteinExistence type="inferred from homology"/>
<accession>A0A931IZL8</accession>
<dbReference type="Pfam" id="PF03960">
    <property type="entry name" value="ArsC"/>
    <property type="match status" value="1"/>
</dbReference>
<comment type="similarity">
    <text evidence="1 2">Belongs to the ArsC family.</text>
</comment>
<sequence>MVVYGIPNCDTVKKARAWLVAAGYAPQFVDFKKQAPTVAQLKAWADQVGWERLLNRAGTTWRKLDEATQGLAHDAAGAIGLMATHSSLIKRPVVDWGGGRLTVGFQPAVYETMAKGG</sequence>
<dbReference type="Proteomes" id="UP000620139">
    <property type="component" value="Unassembled WGS sequence"/>
</dbReference>
<dbReference type="InterPro" id="IPR006504">
    <property type="entry name" value="Tscrpt_reg_Spx/MgsR"/>
</dbReference>
<dbReference type="EMBL" id="JAEDAL010000003">
    <property type="protein sequence ID" value="MBH9552878.1"/>
    <property type="molecule type" value="Genomic_DNA"/>
</dbReference>
<protein>
    <submittedName>
        <fullName evidence="3">Arsenate reductase</fullName>
    </submittedName>
</protein>
<dbReference type="RefSeq" id="WP_198100494.1">
    <property type="nucleotide sequence ID" value="NZ_JAEDAL010000003.1"/>
</dbReference>
<dbReference type="InterPro" id="IPR036249">
    <property type="entry name" value="Thioredoxin-like_sf"/>
</dbReference>
<dbReference type="PANTHER" id="PTHR30041:SF8">
    <property type="entry name" value="PROTEIN YFFB"/>
    <property type="match status" value="1"/>
</dbReference>
<evidence type="ECO:0000256" key="1">
    <source>
        <dbReference type="ARBA" id="ARBA00007198"/>
    </source>
</evidence>
<evidence type="ECO:0000313" key="3">
    <source>
        <dbReference type="EMBL" id="MBH9552878.1"/>
    </source>
</evidence>
<dbReference type="PANTHER" id="PTHR30041">
    <property type="entry name" value="ARSENATE REDUCTASE"/>
    <property type="match status" value="1"/>
</dbReference>
<evidence type="ECO:0000256" key="2">
    <source>
        <dbReference type="PROSITE-ProRule" id="PRU01282"/>
    </source>
</evidence>
<dbReference type="AlphaFoldDB" id="A0A931IZL8"/>
<dbReference type="SUPFAM" id="SSF52833">
    <property type="entry name" value="Thioredoxin-like"/>
    <property type="match status" value="1"/>
</dbReference>
<dbReference type="Gene3D" id="3.40.30.10">
    <property type="entry name" value="Glutaredoxin"/>
    <property type="match status" value="1"/>
</dbReference>